<dbReference type="EMBL" id="AODL01000009">
    <property type="protein sequence ID" value="EUJ44900.1"/>
    <property type="molecule type" value="Genomic_DNA"/>
</dbReference>
<dbReference type="Pfam" id="PF20212">
    <property type="entry name" value="DUF6572"/>
    <property type="match status" value="1"/>
</dbReference>
<gene>
    <name evidence="1" type="ORF">PRIP_08687</name>
</gene>
<comment type="caution">
    <text evidence="1">The sequence shown here is derived from an EMBL/GenBank/DDBJ whole genome shotgun (WGS) entry which is preliminary data.</text>
</comment>
<dbReference type="Proteomes" id="UP000019248">
    <property type="component" value="Unassembled WGS sequence"/>
</dbReference>
<dbReference type="RefSeq" id="WP_036100740.1">
    <property type="nucleotide sequence ID" value="NZ_AODL01000009.1"/>
</dbReference>
<reference evidence="1 2" key="1">
    <citation type="journal article" date="2014" name="Int. J. Syst. Evol. Microbiol.">
        <title>Listeria floridensis sp. nov., Listeria aquatica sp. nov., Listeria cornellensis sp. nov., Listeria riparia sp. nov. and Listeria grandensis sp. nov., from agricultural and natural environments.</title>
        <authorList>
            <person name="den Bakker H.C."/>
            <person name="Warchocki S."/>
            <person name="Wright E.M."/>
            <person name="Allred A.F."/>
            <person name="Ahlstrom C."/>
            <person name="Manuel C.S."/>
            <person name="Stasiewicz M.J."/>
            <person name="Burrell A."/>
            <person name="Roof S."/>
            <person name="Strawn L."/>
            <person name="Fortes E.D."/>
            <person name="Nightingale K.K."/>
            <person name="Kephart D."/>
            <person name="Wiedmann M."/>
        </authorList>
    </citation>
    <scope>NUCLEOTIDE SEQUENCE [LARGE SCALE GENOMIC DNA]</scope>
    <source>
        <strain evidence="1 2">FSL S10-1204</strain>
    </source>
</reference>
<organism evidence="1 2">
    <name type="scientific">Listeria riparia FSL S10-1204</name>
    <dbReference type="NCBI Taxonomy" id="1265816"/>
    <lineage>
        <taxon>Bacteria</taxon>
        <taxon>Bacillati</taxon>
        <taxon>Bacillota</taxon>
        <taxon>Bacilli</taxon>
        <taxon>Bacillales</taxon>
        <taxon>Listeriaceae</taxon>
        <taxon>Listeria</taxon>
    </lineage>
</organism>
<proteinExistence type="predicted"/>
<protein>
    <recommendedName>
        <fullName evidence="3">Branched-chain amino acid ABC transporter substrate-binding protein</fullName>
    </recommendedName>
</protein>
<keyword evidence="2" id="KW-1185">Reference proteome</keyword>
<accession>W7D770</accession>
<dbReference type="AlphaFoldDB" id="W7D770"/>
<dbReference type="PATRIC" id="fig|1265816.5.peg.1717"/>
<sequence length="106" mass="12426">MSVSEKDKIDGMGKSLEENALLFLITDHLEWEDEYGHLITLQDKINAYIGFIESEQYKAEYEEHLFDKYIIEIHFKHGVTDKCMSFLNTVSEQVKVLNIEIKLELV</sequence>
<name>W7D770_9LIST</name>
<evidence type="ECO:0008006" key="3">
    <source>
        <dbReference type="Google" id="ProtNLM"/>
    </source>
</evidence>
<evidence type="ECO:0000313" key="1">
    <source>
        <dbReference type="EMBL" id="EUJ44900.1"/>
    </source>
</evidence>
<evidence type="ECO:0000313" key="2">
    <source>
        <dbReference type="Proteomes" id="UP000019248"/>
    </source>
</evidence>
<dbReference type="InterPro" id="IPR046702">
    <property type="entry name" value="DUF6572"/>
</dbReference>
<dbReference type="OrthoDB" id="2229810at2"/>